<protein>
    <submittedName>
        <fullName evidence="1">Uncharacterized protein</fullName>
    </submittedName>
</protein>
<dbReference type="EMBL" id="MN740498">
    <property type="protein sequence ID" value="QHU29886.1"/>
    <property type="molecule type" value="Genomic_DNA"/>
</dbReference>
<sequence length="101" mass="11546">MSNLILNHRKGTVMDIGSLICQCCNQERSFVVCNLCNRLTCINCVEEDTLCIICLNNEQIGDILQAYSNSIRKGKSVIIQIDSNGRKRFRITGRFRCCLLW</sequence>
<accession>A0A6C0LFW7</accession>
<proteinExistence type="predicted"/>
<dbReference type="AlphaFoldDB" id="A0A6C0LFW7"/>
<name>A0A6C0LFW7_9ZZZZ</name>
<organism evidence="1">
    <name type="scientific">viral metagenome</name>
    <dbReference type="NCBI Taxonomy" id="1070528"/>
    <lineage>
        <taxon>unclassified sequences</taxon>
        <taxon>metagenomes</taxon>
        <taxon>organismal metagenomes</taxon>
    </lineage>
</organism>
<reference evidence="1" key="1">
    <citation type="journal article" date="2020" name="Nature">
        <title>Giant virus diversity and host interactions through global metagenomics.</title>
        <authorList>
            <person name="Schulz F."/>
            <person name="Roux S."/>
            <person name="Paez-Espino D."/>
            <person name="Jungbluth S."/>
            <person name="Walsh D.A."/>
            <person name="Denef V.J."/>
            <person name="McMahon K.D."/>
            <person name="Konstantinidis K.T."/>
            <person name="Eloe-Fadrosh E.A."/>
            <person name="Kyrpides N.C."/>
            <person name="Woyke T."/>
        </authorList>
    </citation>
    <scope>NUCLEOTIDE SEQUENCE</scope>
    <source>
        <strain evidence="1">GVMAG-M-3300027810-10</strain>
    </source>
</reference>
<evidence type="ECO:0000313" key="1">
    <source>
        <dbReference type="EMBL" id="QHU29886.1"/>
    </source>
</evidence>